<name>A0A0L0D2Q4_THETB</name>
<dbReference type="SUPFAM" id="SSF47923">
    <property type="entry name" value="Ypt/Rab-GAP domain of gyp1p"/>
    <property type="match status" value="2"/>
</dbReference>
<dbReference type="STRING" id="461836.A0A0L0D2Q4"/>
<dbReference type="GO" id="GO:0005096">
    <property type="term" value="F:GTPase activator activity"/>
    <property type="evidence" value="ECO:0007669"/>
    <property type="project" value="TreeGrafter"/>
</dbReference>
<reference evidence="3 4" key="1">
    <citation type="submission" date="2010-05" db="EMBL/GenBank/DDBJ databases">
        <title>The Genome Sequence of Thecamonas trahens ATCC 50062.</title>
        <authorList>
            <consortium name="The Broad Institute Genome Sequencing Platform"/>
            <person name="Russ C."/>
            <person name="Cuomo C."/>
            <person name="Shea T."/>
            <person name="Young S.K."/>
            <person name="Zeng Q."/>
            <person name="Koehrsen M."/>
            <person name="Haas B."/>
            <person name="Borodovsky M."/>
            <person name="Guigo R."/>
            <person name="Alvarado L."/>
            <person name="Berlin A."/>
            <person name="Bochicchio J."/>
            <person name="Borenstein D."/>
            <person name="Chapman S."/>
            <person name="Chen Z."/>
            <person name="Freedman E."/>
            <person name="Gellesch M."/>
            <person name="Goldberg J."/>
            <person name="Griggs A."/>
            <person name="Gujja S."/>
            <person name="Heilman E."/>
            <person name="Heiman D."/>
            <person name="Hepburn T."/>
            <person name="Howarth C."/>
            <person name="Jen D."/>
            <person name="Larson L."/>
            <person name="Mehta T."/>
            <person name="Park D."/>
            <person name="Pearson M."/>
            <person name="Roberts A."/>
            <person name="Saif S."/>
            <person name="Shenoy N."/>
            <person name="Sisk P."/>
            <person name="Stolte C."/>
            <person name="Sykes S."/>
            <person name="Thomson T."/>
            <person name="Walk T."/>
            <person name="White J."/>
            <person name="Yandava C."/>
            <person name="Burger G."/>
            <person name="Gray M.W."/>
            <person name="Holland P.W.H."/>
            <person name="King N."/>
            <person name="Lang F.B.F."/>
            <person name="Roger A.J."/>
            <person name="Ruiz-Trillo I."/>
            <person name="Lander E."/>
            <person name="Nusbaum C."/>
        </authorList>
    </citation>
    <scope>NUCLEOTIDE SEQUENCE [LARGE SCALE GENOMIC DNA]</scope>
    <source>
        <strain evidence="3 4">ATCC 50062</strain>
    </source>
</reference>
<feature type="transmembrane region" description="Helical" evidence="1">
    <location>
        <begin position="87"/>
        <end position="109"/>
    </location>
</feature>
<dbReference type="PANTHER" id="PTHR47219:SF20">
    <property type="entry name" value="TBC1 DOMAIN FAMILY MEMBER 2B"/>
    <property type="match status" value="1"/>
</dbReference>
<gene>
    <name evidence="3" type="ORF">AMSG_02921</name>
</gene>
<keyword evidence="1" id="KW-0472">Membrane</keyword>
<organism evidence="3 4">
    <name type="scientific">Thecamonas trahens ATCC 50062</name>
    <dbReference type="NCBI Taxonomy" id="461836"/>
    <lineage>
        <taxon>Eukaryota</taxon>
        <taxon>Apusozoa</taxon>
        <taxon>Apusomonadida</taxon>
        <taxon>Apusomonadidae</taxon>
        <taxon>Thecamonas</taxon>
    </lineage>
</organism>
<dbReference type="Pfam" id="PF00566">
    <property type="entry name" value="RabGAP-TBC"/>
    <property type="match status" value="2"/>
</dbReference>
<evidence type="ECO:0000256" key="1">
    <source>
        <dbReference type="SAM" id="Phobius"/>
    </source>
</evidence>
<evidence type="ECO:0000259" key="2">
    <source>
        <dbReference type="PROSITE" id="PS50086"/>
    </source>
</evidence>
<dbReference type="SMART" id="SM00164">
    <property type="entry name" value="TBC"/>
    <property type="match status" value="1"/>
</dbReference>
<keyword evidence="1" id="KW-1133">Transmembrane helix</keyword>
<dbReference type="Gene3D" id="1.10.472.80">
    <property type="entry name" value="Ypt/Rab-GAP domain of gyp1p, domain 3"/>
    <property type="match status" value="1"/>
</dbReference>
<dbReference type="EMBL" id="GL349443">
    <property type="protein sequence ID" value="KNC46486.1"/>
    <property type="molecule type" value="Genomic_DNA"/>
</dbReference>
<dbReference type="InterPro" id="IPR035969">
    <property type="entry name" value="Rab-GAP_TBC_sf"/>
</dbReference>
<evidence type="ECO:0000313" key="4">
    <source>
        <dbReference type="Proteomes" id="UP000054408"/>
    </source>
</evidence>
<dbReference type="GeneID" id="25562566"/>
<dbReference type="RefSeq" id="XP_013760267.1">
    <property type="nucleotide sequence ID" value="XM_013904813.1"/>
</dbReference>
<dbReference type="InterPro" id="IPR050302">
    <property type="entry name" value="Rab_GAP_TBC_domain"/>
</dbReference>
<dbReference type="Gene3D" id="1.10.8.270">
    <property type="entry name" value="putative rabgap domain of human tbc1 domain family member 14 like domains"/>
    <property type="match status" value="1"/>
</dbReference>
<protein>
    <submittedName>
        <fullName evidence="3">GRTP1 protein</fullName>
    </submittedName>
</protein>
<feature type="transmembrane region" description="Helical" evidence="1">
    <location>
        <begin position="129"/>
        <end position="146"/>
    </location>
</feature>
<dbReference type="GO" id="GO:0031267">
    <property type="term" value="F:small GTPase binding"/>
    <property type="evidence" value="ECO:0007669"/>
    <property type="project" value="TreeGrafter"/>
</dbReference>
<dbReference type="AlphaFoldDB" id="A0A0L0D2Q4"/>
<dbReference type="PROSITE" id="PS50086">
    <property type="entry name" value="TBC_RABGAP"/>
    <property type="match status" value="1"/>
</dbReference>
<dbReference type="eggNOG" id="KOG2058">
    <property type="taxonomic scope" value="Eukaryota"/>
</dbReference>
<dbReference type="Proteomes" id="UP000054408">
    <property type="component" value="Unassembled WGS sequence"/>
</dbReference>
<sequence>MARVAPQPRYMRWAEVSGGAKLRTLNRGVYSALLVLADNAIITSRLGTALAQVDLDVPRSLPDEPLFRGLDAPAAREFLTRMLRAWVVLRFDVGYTQGINSIAAMLLWATWSEIGFPSSTKARAKIEDILFWTLVALLTFHLEGYFTQTMDRMKDDAALLAAIWASPGRALADPGALRHADVVLTCGKLHAAELDPLLVVPKWFLTLFTHVLPLELAAHVWDGIIEHGVLRLLESSLAIASLSLPELSQCEPSDAIAMASILHRPTPFTREAFDAAVVACALRPDALFEAEQALIGERARSHLD</sequence>
<dbReference type="OrthoDB" id="159449at2759"/>
<accession>A0A0L0D2Q4</accession>
<feature type="domain" description="Rab-GAP TBC" evidence="2">
    <location>
        <begin position="3"/>
        <end position="228"/>
    </location>
</feature>
<dbReference type="InterPro" id="IPR000195">
    <property type="entry name" value="Rab-GAP-TBC_dom"/>
</dbReference>
<dbReference type="PANTHER" id="PTHR47219">
    <property type="entry name" value="RAB GTPASE-ACTIVATING PROTEIN 1-LIKE"/>
    <property type="match status" value="1"/>
</dbReference>
<keyword evidence="1" id="KW-0812">Transmembrane</keyword>
<proteinExistence type="predicted"/>
<keyword evidence="4" id="KW-1185">Reference proteome</keyword>
<evidence type="ECO:0000313" key="3">
    <source>
        <dbReference type="EMBL" id="KNC46486.1"/>
    </source>
</evidence>